<name>A0A9Q3D752_9BASI</name>
<organism evidence="1 2">
    <name type="scientific">Austropuccinia psidii MF-1</name>
    <dbReference type="NCBI Taxonomy" id="1389203"/>
    <lineage>
        <taxon>Eukaryota</taxon>
        <taxon>Fungi</taxon>
        <taxon>Dikarya</taxon>
        <taxon>Basidiomycota</taxon>
        <taxon>Pucciniomycotina</taxon>
        <taxon>Pucciniomycetes</taxon>
        <taxon>Pucciniales</taxon>
        <taxon>Sphaerophragmiaceae</taxon>
        <taxon>Austropuccinia</taxon>
    </lineage>
</organism>
<dbReference type="Proteomes" id="UP000765509">
    <property type="component" value="Unassembled WGS sequence"/>
</dbReference>
<protein>
    <submittedName>
        <fullName evidence="1">Uncharacterized protein</fullName>
    </submittedName>
</protein>
<dbReference type="EMBL" id="AVOT02013998">
    <property type="protein sequence ID" value="MBW0497100.1"/>
    <property type="molecule type" value="Genomic_DNA"/>
</dbReference>
<comment type="caution">
    <text evidence="1">The sequence shown here is derived from an EMBL/GenBank/DDBJ whole genome shotgun (WGS) entry which is preliminary data.</text>
</comment>
<dbReference type="AlphaFoldDB" id="A0A9Q3D752"/>
<sequence length="160" mass="18494">MISAIYHVYTPTPLPHHLQNLTCLHSHTSISSSLQFTNLMVPHIHFIISAIYHTYTSTHIPHHLLLIDWWIHYYKRLRLHILFPFYVCHPYNSTPAALWDCLHLFPPQIVNPTCAETIHSYINLGLHMILPPCACFPLTHPHQQHDGAGSAHVPHLFQVD</sequence>
<evidence type="ECO:0000313" key="1">
    <source>
        <dbReference type="EMBL" id="MBW0497100.1"/>
    </source>
</evidence>
<reference evidence="1" key="1">
    <citation type="submission" date="2021-03" db="EMBL/GenBank/DDBJ databases">
        <title>Draft genome sequence of rust myrtle Austropuccinia psidii MF-1, a brazilian biotype.</title>
        <authorList>
            <person name="Quecine M.C."/>
            <person name="Pachon D.M.R."/>
            <person name="Bonatelli M.L."/>
            <person name="Correr F.H."/>
            <person name="Franceschini L.M."/>
            <person name="Leite T.F."/>
            <person name="Margarido G.R.A."/>
            <person name="Almeida C.A."/>
            <person name="Ferrarezi J.A."/>
            <person name="Labate C.A."/>
        </authorList>
    </citation>
    <scope>NUCLEOTIDE SEQUENCE</scope>
    <source>
        <strain evidence="1">MF-1</strain>
    </source>
</reference>
<accession>A0A9Q3D752</accession>
<proteinExistence type="predicted"/>
<gene>
    <name evidence="1" type="ORF">O181_036815</name>
</gene>
<keyword evidence="2" id="KW-1185">Reference proteome</keyword>
<evidence type="ECO:0000313" key="2">
    <source>
        <dbReference type="Proteomes" id="UP000765509"/>
    </source>
</evidence>